<proteinExistence type="predicted"/>
<sequence length="223" mass="25853">MTIVITGTSMNLCISSQQFDQFRTLITIILSSDARSILQRHPESKRHISPGENPKNLEAFSKPQSKERERHTGSSREKLKYGPDMTKTKLRDLDGPVKRPSRERYADYPRNEHTSVKTRPRIADLNKKNTEVLGASLEDDNKEMMRIDEELRRNFDEVLLKSSQIKSNLERQILTTEELLSLREESETSSGDLHTDLLRYKQQLDITQKNLKKFRDIKSTIAP</sequence>
<feature type="compositionally biased region" description="Basic and acidic residues" evidence="1">
    <location>
        <begin position="64"/>
        <end position="102"/>
    </location>
</feature>
<dbReference type="EMBL" id="PQXM01000029">
    <property type="protein sequence ID" value="TGO79567.1"/>
    <property type="molecule type" value="Genomic_DNA"/>
</dbReference>
<dbReference type="AlphaFoldDB" id="A0A4Z1KDR2"/>
<feature type="region of interest" description="Disordered" evidence="1">
    <location>
        <begin position="40"/>
        <end position="102"/>
    </location>
</feature>
<evidence type="ECO:0000313" key="2">
    <source>
        <dbReference type="EMBL" id="TGO79567.1"/>
    </source>
</evidence>
<protein>
    <submittedName>
        <fullName evidence="2">Uncharacterized protein</fullName>
    </submittedName>
</protein>
<organism evidence="2 3">
    <name type="scientific">Botrytis elliptica</name>
    <dbReference type="NCBI Taxonomy" id="278938"/>
    <lineage>
        <taxon>Eukaryota</taxon>
        <taxon>Fungi</taxon>
        <taxon>Dikarya</taxon>
        <taxon>Ascomycota</taxon>
        <taxon>Pezizomycotina</taxon>
        <taxon>Leotiomycetes</taxon>
        <taxon>Helotiales</taxon>
        <taxon>Sclerotiniaceae</taxon>
        <taxon>Botrytis</taxon>
    </lineage>
</organism>
<evidence type="ECO:0000313" key="3">
    <source>
        <dbReference type="Proteomes" id="UP000297229"/>
    </source>
</evidence>
<comment type="caution">
    <text evidence="2">The sequence shown here is derived from an EMBL/GenBank/DDBJ whole genome shotgun (WGS) entry which is preliminary data.</text>
</comment>
<reference evidence="2 3" key="1">
    <citation type="submission" date="2017-12" db="EMBL/GenBank/DDBJ databases">
        <title>Comparative genomics of Botrytis spp.</title>
        <authorList>
            <person name="Valero-Jimenez C.A."/>
            <person name="Tapia P."/>
            <person name="Veloso J."/>
            <person name="Silva-Moreno E."/>
            <person name="Staats M."/>
            <person name="Valdes J.H."/>
            <person name="Van Kan J.A.L."/>
        </authorList>
    </citation>
    <scope>NUCLEOTIDE SEQUENCE [LARGE SCALE GENOMIC DNA]</scope>
    <source>
        <strain evidence="2 3">Be9601</strain>
    </source>
</reference>
<name>A0A4Z1KDR2_9HELO</name>
<dbReference type="Proteomes" id="UP000297229">
    <property type="component" value="Unassembled WGS sequence"/>
</dbReference>
<accession>A0A4Z1KDR2</accession>
<gene>
    <name evidence="2" type="ORF">BELL_0029g00330</name>
</gene>
<keyword evidence="3" id="KW-1185">Reference proteome</keyword>
<evidence type="ECO:0000256" key="1">
    <source>
        <dbReference type="SAM" id="MobiDB-lite"/>
    </source>
</evidence>